<comment type="caution">
    <text evidence="1">The sequence shown here is derived from an EMBL/GenBank/DDBJ whole genome shotgun (WGS) entry which is preliminary data.</text>
</comment>
<dbReference type="EMBL" id="MU250540">
    <property type="protein sequence ID" value="KAG7444514.1"/>
    <property type="molecule type" value="Genomic_DNA"/>
</dbReference>
<dbReference type="Proteomes" id="UP000812287">
    <property type="component" value="Unassembled WGS sequence"/>
</dbReference>
<reference evidence="1" key="1">
    <citation type="submission" date="2020-11" db="EMBL/GenBank/DDBJ databases">
        <title>Adaptations for nitrogen fixation in a non-lichenized fungal sporocarp promotes dispersal by wood-feeding termites.</title>
        <authorList>
            <consortium name="DOE Joint Genome Institute"/>
            <person name="Koch R.A."/>
            <person name="Yoon G."/>
            <person name="Arayal U."/>
            <person name="Lail K."/>
            <person name="Amirebrahimi M."/>
            <person name="Labutti K."/>
            <person name="Lipzen A."/>
            <person name="Riley R."/>
            <person name="Barry K."/>
            <person name="Henrissat B."/>
            <person name="Grigoriev I.V."/>
            <person name="Herr J.R."/>
            <person name="Aime M.C."/>
        </authorList>
    </citation>
    <scope>NUCLEOTIDE SEQUENCE</scope>
    <source>
        <strain evidence="1">MCA 3950</strain>
    </source>
</reference>
<evidence type="ECO:0000313" key="1">
    <source>
        <dbReference type="EMBL" id="KAG7444514.1"/>
    </source>
</evidence>
<gene>
    <name evidence="1" type="ORF">BT62DRAFT_247092</name>
</gene>
<dbReference type="GeneID" id="66102516"/>
<dbReference type="InterPro" id="IPR011009">
    <property type="entry name" value="Kinase-like_dom_sf"/>
</dbReference>
<protein>
    <recommendedName>
        <fullName evidence="3">Protein kinase domain-containing protein</fullName>
    </recommendedName>
</protein>
<proteinExistence type="predicted"/>
<keyword evidence="2" id="KW-1185">Reference proteome</keyword>
<organism evidence="1 2">
    <name type="scientific">Guyanagaster necrorhizus</name>
    <dbReference type="NCBI Taxonomy" id="856835"/>
    <lineage>
        <taxon>Eukaryota</taxon>
        <taxon>Fungi</taxon>
        <taxon>Dikarya</taxon>
        <taxon>Basidiomycota</taxon>
        <taxon>Agaricomycotina</taxon>
        <taxon>Agaricomycetes</taxon>
        <taxon>Agaricomycetidae</taxon>
        <taxon>Agaricales</taxon>
        <taxon>Marasmiineae</taxon>
        <taxon>Physalacriaceae</taxon>
        <taxon>Guyanagaster</taxon>
    </lineage>
</organism>
<dbReference type="AlphaFoldDB" id="A0A9P8AQV2"/>
<dbReference type="SUPFAM" id="SSF56112">
    <property type="entry name" value="Protein kinase-like (PK-like)"/>
    <property type="match status" value="1"/>
</dbReference>
<name>A0A9P8AQV2_9AGAR</name>
<evidence type="ECO:0000313" key="2">
    <source>
        <dbReference type="Proteomes" id="UP000812287"/>
    </source>
</evidence>
<evidence type="ECO:0008006" key="3">
    <source>
        <dbReference type="Google" id="ProtNLM"/>
    </source>
</evidence>
<sequence>MDHLMFSPSSVLSKESRHFVVYDDPYDKDASVTDEFLIPFAGTFSQWCLGFCTEWTIEEKDCLALMLMDAMLDFEQRGIYTIDLKTPNILLTTEGLKIIDLDLETHTLGYSRWGIWSGSAVHALYNMAMAMQEFFLFGTPYAIRCEEAIPKPFIQLIDWCLEDAFGSVAEMMAKTASMLEPTRG</sequence>
<accession>A0A9P8AQV2</accession>
<dbReference type="OrthoDB" id="2942683at2759"/>
<dbReference type="RefSeq" id="XP_043038014.1">
    <property type="nucleotide sequence ID" value="XM_043180220.1"/>
</dbReference>